<keyword evidence="1" id="KW-0539">Nucleus</keyword>
<evidence type="ECO:0000313" key="4">
    <source>
        <dbReference type="Proteomes" id="UP000076881"/>
    </source>
</evidence>
<evidence type="ECO:0000259" key="2">
    <source>
        <dbReference type="PROSITE" id="PS50048"/>
    </source>
</evidence>
<dbReference type="GO" id="GO:0000981">
    <property type="term" value="F:DNA-binding transcription factor activity, RNA polymerase II-specific"/>
    <property type="evidence" value="ECO:0007669"/>
    <property type="project" value="InterPro"/>
</dbReference>
<dbReference type="PROSITE" id="PS50048">
    <property type="entry name" value="ZN2_CY6_FUNGAL_2"/>
    <property type="match status" value="1"/>
</dbReference>
<sequence>MPLRVRPIIKPRCKNCRVRKVNCDYVKPTCGPCSRLQLACEGPDTSLVFVAQTFDKDNANQTLAVTTDTRPSTPRRRLRLQSASEIPPSIGHSQQQVAFQKFLTRFMPQTAADLDTFEAHWVMQLPDLRRRFKPFDLAVDAFAIAICAKTDPSEDLRTMGMKLYGHALGQLSEYYSNRSGTETRWHEAALTLIVLSLYESTSDDLLTKPGVHLQGVSIVLQKGTIGNIRDPRFQSTFSLVRVTMVWTPPPKDVACRKAQAH</sequence>
<dbReference type="InterPro" id="IPR053178">
    <property type="entry name" value="Osmoadaptation_assoc"/>
</dbReference>
<dbReference type="SMART" id="SM00066">
    <property type="entry name" value="GAL4"/>
    <property type="match status" value="1"/>
</dbReference>
<reference evidence="3 4" key="1">
    <citation type="journal article" date="2016" name="Genome Biol. Evol.">
        <title>Divergent and convergent evolution of fungal pathogenicity.</title>
        <authorList>
            <person name="Shang Y."/>
            <person name="Xiao G."/>
            <person name="Zheng P."/>
            <person name="Cen K."/>
            <person name="Zhan S."/>
            <person name="Wang C."/>
        </authorList>
    </citation>
    <scope>NUCLEOTIDE SEQUENCE [LARGE SCALE GENOMIC DNA]</scope>
    <source>
        <strain evidence="3 4">RCEF 1005</strain>
    </source>
</reference>
<feature type="domain" description="Zn(2)-C6 fungal-type" evidence="2">
    <location>
        <begin position="12"/>
        <end position="40"/>
    </location>
</feature>
<dbReference type="Pfam" id="PF00172">
    <property type="entry name" value="Zn_clus"/>
    <property type="match status" value="1"/>
</dbReference>
<accession>A0A167YJZ4</accession>
<protein>
    <submittedName>
        <fullName evidence="3">Zn(2)-C6 fungal-type DNA-binding domain protein</fullName>
    </submittedName>
</protein>
<proteinExistence type="predicted"/>
<dbReference type="PANTHER" id="PTHR38111:SF2">
    <property type="entry name" value="FINGER DOMAIN PROTEIN, PUTATIVE (AFU_ORTHOLOGUE AFUA_1G01560)-RELATED"/>
    <property type="match status" value="1"/>
</dbReference>
<keyword evidence="3" id="KW-0238">DNA-binding</keyword>
<name>A0A167YJZ4_CORDF</name>
<keyword evidence="4" id="KW-1185">Reference proteome</keyword>
<dbReference type="SUPFAM" id="SSF57701">
    <property type="entry name" value="Zn2/Cys6 DNA-binding domain"/>
    <property type="match status" value="1"/>
</dbReference>
<dbReference type="GO" id="GO:0008270">
    <property type="term" value="F:zinc ion binding"/>
    <property type="evidence" value="ECO:0007669"/>
    <property type="project" value="InterPro"/>
</dbReference>
<dbReference type="GO" id="GO:0003677">
    <property type="term" value="F:DNA binding"/>
    <property type="evidence" value="ECO:0007669"/>
    <property type="project" value="UniProtKB-KW"/>
</dbReference>
<dbReference type="PANTHER" id="PTHR38111">
    <property type="entry name" value="ZN(2)-C6 FUNGAL-TYPE DOMAIN-CONTAINING PROTEIN-RELATED"/>
    <property type="match status" value="1"/>
</dbReference>
<dbReference type="AlphaFoldDB" id="A0A167YJZ4"/>
<dbReference type="Gene3D" id="4.10.240.10">
    <property type="entry name" value="Zn(2)-C6 fungal-type DNA-binding domain"/>
    <property type="match status" value="1"/>
</dbReference>
<dbReference type="OrthoDB" id="3546279at2759"/>
<dbReference type="InterPro" id="IPR036864">
    <property type="entry name" value="Zn2-C6_fun-type_DNA-bd_sf"/>
</dbReference>
<dbReference type="InterPro" id="IPR001138">
    <property type="entry name" value="Zn2Cys6_DnaBD"/>
</dbReference>
<evidence type="ECO:0000313" key="3">
    <source>
        <dbReference type="EMBL" id="OAA66401.1"/>
    </source>
</evidence>
<comment type="caution">
    <text evidence="3">The sequence shown here is derived from an EMBL/GenBank/DDBJ whole genome shotgun (WGS) entry which is preliminary data.</text>
</comment>
<evidence type="ECO:0000256" key="1">
    <source>
        <dbReference type="ARBA" id="ARBA00023242"/>
    </source>
</evidence>
<organism evidence="3 4">
    <name type="scientific">Akanthomyces lecanii RCEF 1005</name>
    <dbReference type="NCBI Taxonomy" id="1081108"/>
    <lineage>
        <taxon>Eukaryota</taxon>
        <taxon>Fungi</taxon>
        <taxon>Dikarya</taxon>
        <taxon>Ascomycota</taxon>
        <taxon>Pezizomycotina</taxon>
        <taxon>Sordariomycetes</taxon>
        <taxon>Hypocreomycetidae</taxon>
        <taxon>Hypocreales</taxon>
        <taxon>Cordycipitaceae</taxon>
        <taxon>Akanthomyces</taxon>
        <taxon>Cordyceps confragosa</taxon>
    </lineage>
</organism>
<dbReference type="EMBL" id="AZHF01000013">
    <property type="protein sequence ID" value="OAA66401.1"/>
    <property type="molecule type" value="Genomic_DNA"/>
</dbReference>
<gene>
    <name evidence="3" type="ORF">LEL_10500</name>
</gene>
<dbReference type="CDD" id="cd00067">
    <property type="entry name" value="GAL4"/>
    <property type="match status" value="1"/>
</dbReference>
<dbReference type="Proteomes" id="UP000076881">
    <property type="component" value="Unassembled WGS sequence"/>
</dbReference>